<gene>
    <name evidence="2" type="ORF">NOO_LOCUS4945</name>
</gene>
<accession>A0A182EA74</accession>
<sequence>MFIIRWKKTKQYSVGVYEIIEETVQFKPDFCALSEKKQHGTTVRVERKIMMNAVGVMENEEHQEGKHHQQYRREIPRSIPECSALHICSNLLRNSNDKSNGDAVSDPNSGSVFRKSDDASSSEKPESSRCHAASLTRM</sequence>
<feature type="region of interest" description="Disordered" evidence="1">
    <location>
        <begin position="94"/>
        <end position="138"/>
    </location>
</feature>
<proteinExistence type="predicted"/>
<name>A0A182EA74_ONCOC</name>
<organism evidence="4">
    <name type="scientific">Onchocerca ochengi</name>
    <name type="common">Filarial nematode worm</name>
    <dbReference type="NCBI Taxonomy" id="42157"/>
    <lineage>
        <taxon>Eukaryota</taxon>
        <taxon>Metazoa</taxon>
        <taxon>Ecdysozoa</taxon>
        <taxon>Nematoda</taxon>
        <taxon>Chromadorea</taxon>
        <taxon>Rhabditida</taxon>
        <taxon>Spirurina</taxon>
        <taxon>Spiruromorpha</taxon>
        <taxon>Filarioidea</taxon>
        <taxon>Onchocercidae</taxon>
        <taxon>Onchocerca</taxon>
    </lineage>
</organism>
<evidence type="ECO:0000313" key="4">
    <source>
        <dbReference type="WBParaSite" id="nOo.2.0.1.t04945-RA"/>
    </source>
</evidence>
<dbReference type="EMBL" id="UYRW01001216">
    <property type="protein sequence ID" value="VDK75351.1"/>
    <property type="molecule type" value="Genomic_DNA"/>
</dbReference>
<reference evidence="4" key="1">
    <citation type="submission" date="2016-06" db="UniProtKB">
        <authorList>
            <consortium name="WormBaseParasite"/>
        </authorList>
    </citation>
    <scope>IDENTIFICATION</scope>
</reference>
<dbReference type="Proteomes" id="UP000271087">
    <property type="component" value="Unassembled WGS sequence"/>
</dbReference>
<evidence type="ECO:0000256" key="1">
    <source>
        <dbReference type="SAM" id="MobiDB-lite"/>
    </source>
</evidence>
<feature type="compositionally biased region" description="Basic and acidic residues" evidence="1">
    <location>
        <begin position="114"/>
        <end position="129"/>
    </location>
</feature>
<evidence type="ECO:0000313" key="2">
    <source>
        <dbReference type="EMBL" id="VDK75351.1"/>
    </source>
</evidence>
<evidence type="ECO:0000313" key="3">
    <source>
        <dbReference type="Proteomes" id="UP000271087"/>
    </source>
</evidence>
<protein>
    <submittedName>
        <fullName evidence="4">PH domain-containing protein</fullName>
    </submittedName>
</protein>
<dbReference type="WBParaSite" id="nOo.2.0.1.t04945-RA">
    <property type="protein sequence ID" value="nOo.2.0.1.t04945-RA"/>
    <property type="gene ID" value="nOo.2.0.1.g04945"/>
</dbReference>
<keyword evidence="3" id="KW-1185">Reference proteome</keyword>
<reference evidence="2 3" key="2">
    <citation type="submission" date="2018-08" db="EMBL/GenBank/DDBJ databases">
        <authorList>
            <person name="Laetsch R D."/>
            <person name="Stevens L."/>
            <person name="Kumar S."/>
            <person name="Blaxter L. M."/>
        </authorList>
    </citation>
    <scope>NUCLEOTIDE SEQUENCE [LARGE SCALE GENOMIC DNA]</scope>
</reference>
<dbReference type="AlphaFoldDB" id="A0A182EA74"/>